<dbReference type="GO" id="GO:0004519">
    <property type="term" value="F:endonuclease activity"/>
    <property type="evidence" value="ECO:0007669"/>
    <property type="project" value="UniProtKB-KW"/>
</dbReference>
<dbReference type="Proteomes" id="UP000502409">
    <property type="component" value="Genome"/>
</dbReference>
<dbReference type="GeneID" id="65125631"/>
<protein>
    <submittedName>
        <fullName evidence="2">HNH endonuclease</fullName>
    </submittedName>
</protein>
<dbReference type="EMBL" id="MT310865">
    <property type="protein sequence ID" value="QJD50867.1"/>
    <property type="molecule type" value="Genomic_DNA"/>
</dbReference>
<dbReference type="InterPro" id="IPR003615">
    <property type="entry name" value="HNH_nuc"/>
</dbReference>
<evidence type="ECO:0000313" key="3">
    <source>
        <dbReference type="Proteomes" id="UP000502409"/>
    </source>
</evidence>
<dbReference type="RefSeq" id="YP_010107518.1">
    <property type="nucleotide sequence ID" value="NC_055842.1"/>
</dbReference>
<dbReference type="KEGG" id="vg:65125631"/>
<dbReference type="Pfam" id="PF01844">
    <property type="entry name" value="HNH"/>
    <property type="match status" value="1"/>
</dbReference>
<evidence type="ECO:0000259" key="1">
    <source>
        <dbReference type="SMART" id="SM00507"/>
    </source>
</evidence>
<name>A0A6M3SYK5_9CAUD</name>
<dbReference type="GO" id="GO:0008270">
    <property type="term" value="F:zinc ion binding"/>
    <property type="evidence" value="ECO:0007669"/>
    <property type="project" value="InterPro"/>
</dbReference>
<organism evidence="2 3">
    <name type="scientific">Streptomyces phage Bmoc</name>
    <dbReference type="NCBI Taxonomy" id="2725629"/>
    <lineage>
        <taxon>Viruses</taxon>
        <taxon>Duplodnaviria</taxon>
        <taxon>Heunggongvirae</taxon>
        <taxon>Uroviricota</taxon>
        <taxon>Caudoviricetes</taxon>
        <taxon>Stanwilliamsviridae</taxon>
        <taxon>Boydwoodruffvirinae</taxon>
        <taxon>Samistivirus</taxon>
        <taxon>Samistivirus bmoc</taxon>
    </lineage>
</organism>
<keyword evidence="2" id="KW-0255">Endonuclease</keyword>
<proteinExistence type="predicted"/>
<keyword evidence="3" id="KW-1185">Reference proteome</keyword>
<dbReference type="InterPro" id="IPR002711">
    <property type="entry name" value="HNH"/>
</dbReference>
<accession>A0A6M3SYK5</accession>
<dbReference type="CDD" id="cd00085">
    <property type="entry name" value="HNHc"/>
    <property type="match status" value="1"/>
</dbReference>
<dbReference type="Gene3D" id="1.10.30.50">
    <property type="match status" value="1"/>
</dbReference>
<keyword evidence="2" id="KW-0378">Hydrolase</keyword>
<keyword evidence="2" id="KW-0540">Nuclease</keyword>
<evidence type="ECO:0000313" key="2">
    <source>
        <dbReference type="EMBL" id="QJD50867.1"/>
    </source>
</evidence>
<dbReference type="SMART" id="SM00507">
    <property type="entry name" value="HNHc"/>
    <property type="match status" value="1"/>
</dbReference>
<dbReference type="GO" id="GO:0003676">
    <property type="term" value="F:nucleic acid binding"/>
    <property type="evidence" value="ECO:0007669"/>
    <property type="project" value="InterPro"/>
</dbReference>
<sequence>MGTKISIQELYERDKGICGLCGKRVTRKQLLAGLANRDHIVPASKGGTNRADNLRLTHYGCNIRRGNGEDNGEKGRLVIENKRREIFEKQDGLCYHCTNPISDDKETVALIRGSYLAHRECIRRDRQK</sequence>
<gene>
    <name evidence="2" type="primary">129</name>
    <name evidence="2" type="ORF">SEA_BMOC_129</name>
</gene>
<reference evidence="2 3" key="1">
    <citation type="submission" date="2020-04" db="EMBL/GenBank/DDBJ databases">
        <authorList>
            <person name="Angtuaco S.E."/>
            <person name="Chung R.C."/>
            <person name="Hung A.H."/>
            <person name="Eghdamian A."/>
            <person name="Zhu L."/>
            <person name="Shaffer C.D."/>
            <person name="Weston-Hafer K.A."/>
            <person name="Garlena R.A."/>
            <person name="Russell D.A."/>
            <person name="Pope W.H."/>
            <person name="Jacobs-Sera D."/>
            <person name="Hatfull G.F."/>
        </authorList>
    </citation>
    <scope>NUCLEOTIDE SEQUENCE [LARGE SCALE GENOMIC DNA]</scope>
</reference>
<feature type="domain" description="HNH nuclease" evidence="1">
    <location>
        <begin position="5"/>
        <end position="63"/>
    </location>
</feature>